<evidence type="ECO:0000256" key="1">
    <source>
        <dbReference type="ARBA" id="ARBA00004141"/>
    </source>
</evidence>
<evidence type="ECO:0000256" key="3">
    <source>
        <dbReference type="ARBA" id="ARBA00022989"/>
    </source>
</evidence>
<keyword evidence="4 5" id="KW-0472">Membrane</keyword>
<organism evidence="6 7">
    <name type="scientific">Rothia koreensis</name>
    <dbReference type="NCBI Taxonomy" id="592378"/>
    <lineage>
        <taxon>Bacteria</taxon>
        <taxon>Bacillati</taxon>
        <taxon>Actinomycetota</taxon>
        <taxon>Actinomycetes</taxon>
        <taxon>Micrococcales</taxon>
        <taxon>Micrococcaceae</taxon>
        <taxon>Rothia</taxon>
    </lineage>
</organism>
<evidence type="ECO:0000256" key="5">
    <source>
        <dbReference type="SAM" id="Phobius"/>
    </source>
</evidence>
<dbReference type="Proteomes" id="UP000462152">
    <property type="component" value="Unassembled WGS sequence"/>
</dbReference>
<comment type="caution">
    <text evidence="6">The sequence shown here is derived from an EMBL/GenBank/DDBJ whole genome shotgun (WGS) entry which is preliminary data.</text>
</comment>
<feature type="transmembrane region" description="Helical" evidence="5">
    <location>
        <begin position="76"/>
        <end position="95"/>
    </location>
</feature>
<dbReference type="OrthoDB" id="9808930at2"/>
<reference evidence="6 7" key="1">
    <citation type="submission" date="2019-12" db="EMBL/GenBank/DDBJ databases">
        <authorList>
            <person name="Li J."/>
            <person name="Shi Y."/>
            <person name="Xu G."/>
            <person name="Xiao D."/>
            <person name="Ran X."/>
        </authorList>
    </citation>
    <scope>NUCLEOTIDE SEQUENCE [LARGE SCALE GENOMIC DNA]</scope>
    <source>
        <strain evidence="6 7">JCM 15915</strain>
    </source>
</reference>
<dbReference type="Pfam" id="PF09685">
    <property type="entry name" value="MamF_MmsF"/>
    <property type="match status" value="1"/>
</dbReference>
<dbReference type="EMBL" id="WOGT01000001">
    <property type="protein sequence ID" value="MUN54366.1"/>
    <property type="molecule type" value="Genomic_DNA"/>
</dbReference>
<protein>
    <submittedName>
        <fullName evidence="6">DUF4870 domain-containing protein</fullName>
    </submittedName>
</protein>
<proteinExistence type="predicted"/>
<comment type="subcellular location">
    <subcellularLocation>
        <location evidence="1">Membrane</location>
        <topology evidence="1">Multi-pass membrane protein</topology>
    </subcellularLocation>
</comment>
<evidence type="ECO:0000256" key="2">
    <source>
        <dbReference type="ARBA" id="ARBA00022692"/>
    </source>
</evidence>
<feature type="transmembrane region" description="Helical" evidence="5">
    <location>
        <begin position="43"/>
        <end position="64"/>
    </location>
</feature>
<keyword evidence="3 5" id="KW-1133">Transmembrane helix</keyword>
<feature type="transmembrane region" description="Helical" evidence="5">
    <location>
        <begin position="101"/>
        <end position="123"/>
    </location>
</feature>
<gene>
    <name evidence="6" type="ORF">GMA10_03905</name>
</gene>
<name>A0A7K1LGP8_9MICC</name>
<dbReference type="InterPro" id="IPR019109">
    <property type="entry name" value="MamF_MmsF"/>
</dbReference>
<evidence type="ECO:0000256" key="4">
    <source>
        <dbReference type="ARBA" id="ARBA00023136"/>
    </source>
</evidence>
<keyword evidence="2 5" id="KW-0812">Transmembrane</keyword>
<accession>A0A7K1LGP8</accession>
<sequence length="148" mass="16492">MYLPERQGEVLTITSTDKKPPFEGVSANPEPLSVKDDRSMATMAHFGGVIGCIPAAIIYSTLRTRGRFTAQEAREALNFTLLPSVIIVVSVGLSVLPGIGWIFGLIAALVWVYLAVFSLIAGIRVNRGNPYQYKYNTRTFDWFSHRRR</sequence>
<evidence type="ECO:0000313" key="6">
    <source>
        <dbReference type="EMBL" id="MUN54366.1"/>
    </source>
</evidence>
<dbReference type="AlphaFoldDB" id="A0A7K1LGP8"/>
<evidence type="ECO:0000313" key="7">
    <source>
        <dbReference type="Proteomes" id="UP000462152"/>
    </source>
</evidence>
<keyword evidence="7" id="KW-1185">Reference proteome</keyword>